<protein>
    <submittedName>
        <fullName evidence="1">Alpha/beta fold hydrolase</fullName>
    </submittedName>
</protein>
<evidence type="ECO:0000313" key="1">
    <source>
        <dbReference type="EMBL" id="MFF5289442.1"/>
    </source>
</evidence>
<dbReference type="SUPFAM" id="SSF53474">
    <property type="entry name" value="alpha/beta-Hydrolases"/>
    <property type="match status" value="1"/>
</dbReference>
<dbReference type="GO" id="GO:0016787">
    <property type="term" value="F:hydrolase activity"/>
    <property type="evidence" value="ECO:0007669"/>
    <property type="project" value="UniProtKB-KW"/>
</dbReference>
<evidence type="ECO:0000313" key="2">
    <source>
        <dbReference type="Proteomes" id="UP001602245"/>
    </source>
</evidence>
<gene>
    <name evidence="1" type="ORF">ACFY35_08395</name>
</gene>
<comment type="caution">
    <text evidence="1">The sequence shown here is derived from an EMBL/GenBank/DDBJ whole genome shotgun (WGS) entry which is preliminary data.</text>
</comment>
<reference evidence="1 2" key="1">
    <citation type="submission" date="2024-10" db="EMBL/GenBank/DDBJ databases">
        <title>The Natural Products Discovery Center: Release of the First 8490 Sequenced Strains for Exploring Actinobacteria Biosynthetic Diversity.</title>
        <authorList>
            <person name="Kalkreuter E."/>
            <person name="Kautsar S.A."/>
            <person name="Yang D."/>
            <person name="Bader C.D."/>
            <person name="Teijaro C.N."/>
            <person name="Fluegel L."/>
            <person name="Davis C.M."/>
            <person name="Simpson J.R."/>
            <person name="Lauterbach L."/>
            <person name="Steele A.D."/>
            <person name="Gui C."/>
            <person name="Meng S."/>
            <person name="Li G."/>
            <person name="Viehrig K."/>
            <person name="Ye F."/>
            <person name="Su P."/>
            <person name="Kiefer A.F."/>
            <person name="Nichols A."/>
            <person name="Cepeda A.J."/>
            <person name="Yan W."/>
            <person name="Fan B."/>
            <person name="Jiang Y."/>
            <person name="Adhikari A."/>
            <person name="Zheng C.-J."/>
            <person name="Schuster L."/>
            <person name="Cowan T.M."/>
            <person name="Smanski M.J."/>
            <person name="Chevrette M.G."/>
            <person name="De Carvalho L.P.S."/>
            <person name="Shen B."/>
        </authorList>
    </citation>
    <scope>NUCLEOTIDE SEQUENCE [LARGE SCALE GENOMIC DNA]</scope>
    <source>
        <strain evidence="1 2">NPDC000087</strain>
    </source>
</reference>
<name>A0ABW6WBV4_9ACTN</name>
<keyword evidence="1" id="KW-0378">Hydrolase</keyword>
<sequence>MQELALIKRGWTFPLSEVATPVHLWHGARDRNAPIAFARRLAQELPDATLHVSESSGHDVGVDCNGEVMSVLASWRTL</sequence>
<dbReference type="InterPro" id="IPR029058">
    <property type="entry name" value="AB_hydrolase_fold"/>
</dbReference>
<dbReference type="Proteomes" id="UP001602245">
    <property type="component" value="Unassembled WGS sequence"/>
</dbReference>
<dbReference type="Gene3D" id="3.40.50.1820">
    <property type="entry name" value="alpha/beta hydrolase"/>
    <property type="match status" value="1"/>
</dbReference>
<dbReference type="RefSeq" id="WP_020509778.1">
    <property type="nucleotide sequence ID" value="NZ_JBIAZU010000001.1"/>
</dbReference>
<keyword evidence="2" id="KW-1185">Reference proteome</keyword>
<organism evidence="1 2">
    <name type="scientific">Paractinoplanes globisporus</name>
    <dbReference type="NCBI Taxonomy" id="113565"/>
    <lineage>
        <taxon>Bacteria</taxon>
        <taxon>Bacillati</taxon>
        <taxon>Actinomycetota</taxon>
        <taxon>Actinomycetes</taxon>
        <taxon>Micromonosporales</taxon>
        <taxon>Micromonosporaceae</taxon>
        <taxon>Paractinoplanes</taxon>
    </lineage>
</organism>
<accession>A0ABW6WBV4</accession>
<dbReference type="EMBL" id="JBIAZU010000001">
    <property type="protein sequence ID" value="MFF5289442.1"/>
    <property type="molecule type" value="Genomic_DNA"/>
</dbReference>
<proteinExistence type="predicted"/>